<dbReference type="PROSITE" id="PS50893">
    <property type="entry name" value="ABC_TRANSPORTER_2"/>
    <property type="match status" value="1"/>
</dbReference>
<dbReference type="CDD" id="cd03214">
    <property type="entry name" value="ABC_Iron-Siderophores_B12_Hemin"/>
    <property type="match status" value="1"/>
</dbReference>
<feature type="domain" description="ABC transporter" evidence="5">
    <location>
        <begin position="9"/>
        <end position="241"/>
    </location>
</feature>
<dbReference type="PROSITE" id="PS00211">
    <property type="entry name" value="ABC_TRANSPORTER_1"/>
    <property type="match status" value="1"/>
</dbReference>
<dbReference type="InterPro" id="IPR027417">
    <property type="entry name" value="P-loop_NTPase"/>
</dbReference>
<reference evidence="7" key="1">
    <citation type="submission" date="2019-09" db="EMBL/GenBank/DDBJ databases">
        <title>Mumia zhuanghuii sp. nov. isolated from the intestinal contents of plateau pika (Ochotona curzoniae) in the Qinghai-Tibet plateau of China.</title>
        <authorList>
            <person name="Tian Z."/>
        </authorList>
    </citation>
    <scope>NUCLEOTIDE SEQUENCE [LARGE SCALE GENOMIC DNA]</scope>
    <source>
        <strain evidence="7">L-033</strain>
    </source>
</reference>
<keyword evidence="2" id="KW-0547">Nucleotide-binding</keyword>
<keyword evidence="1" id="KW-0813">Transport</keyword>
<dbReference type="InterPro" id="IPR017871">
    <property type="entry name" value="ABC_transporter-like_CS"/>
</dbReference>
<dbReference type="SUPFAM" id="SSF52540">
    <property type="entry name" value="P-loop containing nucleoside triphosphate hydrolases"/>
    <property type="match status" value="1"/>
</dbReference>
<keyword evidence="3 6" id="KW-0067">ATP-binding</keyword>
<dbReference type="FunFam" id="3.40.50.300:FF:000134">
    <property type="entry name" value="Iron-enterobactin ABC transporter ATP-binding protein"/>
    <property type="match status" value="1"/>
</dbReference>
<name>A0A5N0TMH5_9MICO</name>
<evidence type="ECO:0000259" key="5">
    <source>
        <dbReference type="PROSITE" id="PS50893"/>
    </source>
</evidence>
<proteinExistence type="predicted"/>
<dbReference type="InterPro" id="IPR003593">
    <property type="entry name" value="AAA+_ATPase"/>
</dbReference>
<dbReference type="RefSeq" id="WP_150892896.1">
    <property type="nucleotide sequence ID" value="NZ_VYUY01000007.1"/>
</dbReference>
<evidence type="ECO:0000256" key="2">
    <source>
        <dbReference type="ARBA" id="ARBA00022741"/>
    </source>
</evidence>
<organism evidence="6 7">
    <name type="scientific">Microbacterium caowuchunii</name>
    <dbReference type="NCBI Taxonomy" id="2614638"/>
    <lineage>
        <taxon>Bacteria</taxon>
        <taxon>Bacillati</taxon>
        <taxon>Actinomycetota</taxon>
        <taxon>Actinomycetes</taxon>
        <taxon>Micrococcales</taxon>
        <taxon>Microbacteriaceae</taxon>
        <taxon>Microbacterium</taxon>
    </lineage>
</organism>
<keyword evidence="7" id="KW-1185">Reference proteome</keyword>
<dbReference type="GO" id="GO:0005524">
    <property type="term" value="F:ATP binding"/>
    <property type="evidence" value="ECO:0007669"/>
    <property type="project" value="UniProtKB-KW"/>
</dbReference>
<sequence length="261" mass="28008">MNGDAETAFALEGVGYRIGAVEILQDVSFEVAYGRVLALVGPNGAGKSTLLGLLTGDATATSGTVTLEGRPLSEFRSSDLSRRRAVLLQDNQVSFAYTAYEVVEMGRAPWIGYDHGDDERAIRASLDRADVAHLATRVFSSLSGGERARVSLARVLAQDTPIVMLDEPTAALDLRHQEDVLRIARELAARGRAVIVVLHDLSLAAAYADDVAMLAGGRLRAFGAPEDVLTEQRVAEVYGTPVRVLADPDTGRPIVLPRRSR</sequence>
<dbReference type="PANTHER" id="PTHR42794">
    <property type="entry name" value="HEMIN IMPORT ATP-BINDING PROTEIN HMUV"/>
    <property type="match status" value="1"/>
</dbReference>
<dbReference type="GO" id="GO:0016887">
    <property type="term" value="F:ATP hydrolysis activity"/>
    <property type="evidence" value="ECO:0007669"/>
    <property type="project" value="InterPro"/>
</dbReference>
<dbReference type="Proteomes" id="UP000326838">
    <property type="component" value="Unassembled WGS sequence"/>
</dbReference>
<evidence type="ECO:0000256" key="3">
    <source>
        <dbReference type="ARBA" id="ARBA00022840"/>
    </source>
</evidence>
<gene>
    <name evidence="6" type="ORF">F6B40_07555</name>
</gene>
<dbReference type="Gene3D" id="3.40.50.300">
    <property type="entry name" value="P-loop containing nucleotide triphosphate hydrolases"/>
    <property type="match status" value="1"/>
</dbReference>
<evidence type="ECO:0000313" key="7">
    <source>
        <dbReference type="Proteomes" id="UP000326838"/>
    </source>
</evidence>
<dbReference type="EMBL" id="VYUY01000007">
    <property type="protein sequence ID" value="KAA9134599.1"/>
    <property type="molecule type" value="Genomic_DNA"/>
</dbReference>
<evidence type="ECO:0000256" key="4">
    <source>
        <dbReference type="ARBA" id="ARBA00022967"/>
    </source>
</evidence>
<dbReference type="Pfam" id="PF00005">
    <property type="entry name" value="ABC_tran"/>
    <property type="match status" value="1"/>
</dbReference>
<comment type="caution">
    <text evidence="6">The sequence shown here is derived from an EMBL/GenBank/DDBJ whole genome shotgun (WGS) entry which is preliminary data.</text>
</comment>
<dbReference type="SMART" id="SM00382">
    <property type="entry name" value="AAA"/>
    <property type="match status" value="1"/>
</dbReference>
<accession>A0A5N0TMH5</accession>
<protein>
    <submittedName>
        <fullName evidence="6">Heme ABC transporter ATP-binding protein</fullName>
    </submittedName>
</protein>
<keyword evidence="4" id="KW-1278">Translocase</keyword>
<dbReference type="AlphaFoldDB" id="A0A5N0TMH5"/>
<dbReference type="PANTHER" id="PTHR42794:SF1">
    <property type="entry name" value="HEMIN IMPORT ATP-BINDING PROTEIN HMUV"/>
    <property type="match status" value="1"/>
</dbReference>
<dbReference type="InterPro" id="IPR003439">
    <property type="entry name" value="ABC_transporter-like_ATP-bd"/>
</dbReference>
<dbReference type="NCBIfam" id="NF010068">
    <property type="entry name" value="PRK13548.1"/>
    <property type="match status" value="1"/>
</dbReference>
<evidence type="ECO:0000256" key="1">
    <source>
        <dbReference type="ARBA" id="ARBA00022448"/>
    </source>
</evidence>
<evidence type="ECO:0000313" key="6">
    <source>
        <dbReference type="EMBL" id="KAA9134599.1"/>
    </source>
</evidence>